<feature type="transmembrane region" description="Helical" evidence="7">
    <location>
        <begin position="20"/>
        <end position="42"/>
    </location>
</feature>
<keyword evidence="10" id="KW-1185">Reference proteome</keyword>
<dbReference type="PANTHER" id="PTHR43386:SF1">
    <property type="entry name" value="D,D-DIPEPTIDE TRANSPORT SYSTEM PERMEASE PROTEIN DDPC-RELATED"/>
    <property type="match status" value="1"/>
</dbReference>
<dbReference type="InterPro" id="IPR000515">
    <property type="entry name" value="MetI-like"/>
</dbReference>
<evidence type="ECO:0000313" key="9">
    <source>
        <dbReference type="EMBL" id="UVE50139.1"/>
    </source>
</evidence>
<feature type="domain" description="ABC transmembrane type-1" evidence="8">
    <location>
        <begin position="178"/>
        <end position="362"/>
    </location>
</feature>
<feature type="transmembrane region" description="Helical" evidence="7">
    <location>
        <begin position="223"/>
        <end position="249"/>
    </location>
</feature>
<organism evidence="9 10">
    <name type="scientific">Haloferax larsenii</name>
    <dbReference type="NCBI Taxonomy" id="302484"/>
    <lineage>
        <taxon>Archaea</taxon>
        <taxon>Methanobacteriati</taxon>
        <taxon>Methanobacteriota</taxon>
        <taxon>Stenosarchaea group</taxon>
        <taxon>Halobacteria</taxon>
        <taxon>Halobacteriales</taxon>
        <taxon>Haloferacaceae</taxon>
        <taxon>Haloferax</taxon>
    </lineage>
</organism>
<evidence type="ECO:0000256" key="5">
    <source>
        <dbReference type="ARBA" id="ARBA00022989"/>
    </source>
</evidence>
<dbReference type="EMBL" id="CP078063">
    <property type="protein sequence ID" value="UVE50139.1"/>
    <property type="molecule type" value="Genomic_DNA"/>
</dbReference>
<keyword evidence="3" id="KW-1003">Cell membrane</keyword>
<dbReference type="Pfam" id="PF00528">
    <property type="entry name" value="BPD_transp_1"/>
    <property type="match status" value="1"/>
</dbReference>
<dbReference type="CDD" id="cd06261">
    <property type="entry name" value="TM_PBP2"/>
    <property type="match status" value="1"/>
</dbReference>
<dbReference type="SUPFAM" id="SSF161098">
    <property type="entry name" value="MetI-like"/>
    <property type="match status" value="1"/>
</dbReference>
<dbReference type="Gene3D" id="1.10.3720.10">
    <property type="entry name" value="MetI-like"/>
    <property type="match status" value="1"/>
</dbReference>
<evidence type="ECO:0000256" key="3">
    <source>
        <dbReference type="ARBA" id="ARBA00022475"/>
    </source>
</evidence>
<evidence type="ECO:0000256" key="2">
    <source>
        <dbReference type="ARBA" id="ARBA00022448"/>
    </source>
</evidence>
<evidence type="ECO:0000256" key="1">
    <source>
        <dbReference type="ARBA" id="ARBA00004651"/>
    </source>
</evidence>
<feature type="transmembrane region" description="Helical" evidence="7">
    <location>
        <begin position="340"/>
        <end position="361"/>
    </location>
</feature>
<feature type="transmembrane region" description="Helical" evidence="7">
    <location>
        <begin position="94"/>
        <end position="114"/>
    </location>
</feature>
<dbReference type="InterPro" id="IPR035906">
    <property type="entry name" value="MetI-like_sf"/>
</dbReference>
<comment type="similarity">
    <text evidence="7">Belongs to the binding-protein-dependent transport system permease family.</text>
</comment>
<proteinExistence type="inferred from homology"/>
<comment type="subcellular location">
    <subcellularLocation>
        <location evidence="1 7">Cell membrane</location>
        <topology evidence="1 7">Multi-pass membrane protein</topology>
    </subcellularLocation>
</comment>
<accession>A0ABY5RD93</accession>
<keyword evidence="2 7" id="KW-0813">Transport</keyword>
<gene>
    <name evidence="9" type="ORF">KU306_14730</name>
</gene>
<dbReference type="Proteomes" id="UP001058330">
    <property type="component" value="Chromosome"/>
</dbReference>
<keyword evidence="6 7" id="KW-0472">Membrane</keyword>
<keyword evidence="5 7" id="KW-1133">Transmembrane helix</keyword>
<feature type="transmembrane region" description="Helical" evidence="7">
    <location>
        <begin position="177"/>
        <end position="203"/>
    </location>
</feature>
<dbReference type="PROSITE" id="PS50928">
    <property type="entry name" value="ABC_TM1"/>
    <property type="match status" value="1"/>
</dbReference>
<evidence type="ECO:0000259" key="8">
    <source>
        <dbReference type="PROSITE" id="PS50928"/>
    </source>
</evidence>
<keyword evidence="4 7" id="KW-0812">Transmembrane</keyword>
<dbReference type="RefSeq" id="WP_258302377.1">
    <property type="nucleotide sequence ID" value="NZ_CP078063.1"/>
</dbReference>
<evidence type="ECO:0000313" key="10">
    <source>
        <dbReference type="Proteomes" id="UP001058330"/>
    </source>
</evidence>
<sequence>MSDLLPSRWTDNDSVNGLGLRPIVVIVGLVSFAALAWYSFFVESLPYLDGLRRIDFLFIPALFLFAVYGVIPLLVEPTRAKPVWDYAKGRPLVLFSLLWVVGFVVVGLVAPIFIERSFDLSATHQPPAFTTIPSTFSNDCLGTLANGRCSGTLAHPLGTTSIGRDVLALAIFGTREALTFATIVAALLVPIATFVGVLAGYIGGWTDEVLMRVVDVQQTLPAFVIYLIASFLYGESQFLLVAVFGLTSWGSVARIVRNETVHLRASEFVSAAVVVGAGTPHILRNHILPKLSGSIVTAVTRQIPMLLLVEAALSYMDLTVVTTGSWGVTIRTGMNYFPRAWWVSAVPVVALCITVVAFSVLGDALRHVFDPKMSS</sequence>
<evidence type="ECO:0000256" key="7">
    <source>
        <dbReference type="RuleBase" id="RU363032"/>
    </source>
</evidence>
<protein>
    <submittedName>
        <fullName evidence="9">ABC transporter permease</fullName>
    </submittedName>
</protein>
<dbReference type="GeneID" id="74530187"/>
<dbReference type="PANTHER" id="PTHR43386">
    <property type="entry name" value="OLIGOPEPTIDE TRANSPORT SYSTEM PERMEASE PROTEIN APPC"/>
    <property type="match status" value="1"/>
</dbReference>
<feature type="transmembrane region" description="Helical" evidence="7">
    <location>
        <begin position="54"/>
        <end position="74"/>
    </location>
</feature>
<name>A0ABY5RD93_HALLR</name>
<evidence type="ECO:0000256" key="4">
    <source>
        <dbReference type="ARBA" id="ARBA00022692"/>
    </source>
</evidence>
<dbReference type="InterPro" id="IPR050366">
    <property type="entry name" value="BP-dependent_transpt_permease"/>
</dbReference>
<evidence type="ECO:0000256" key="6">
    <source>
        <dbReference type="ARBA" id="ARBA00023136"/>
    </source>
</evidence>
<reference evidence="9" key="1">
    <citation type="submission" date="2021-07" db="EMBL/GenBank/DDBJ databases">
        <title>Studies on halocins as antimicrobial molecules from haloarchaea.</title>
        <authorList>
            <person name="Kumar S."/>
            <person name="Khare S.K."/>
        </authorList>
    </citation>
    <scope>NUCLEOTIDE SEQUENCE</scope>
    <source>
        <strain evidence="9">NCIM 5678</strain>
    </source>
</reference>